<keyword evidence="5" id="KW-0547">Nucleotide-binding</keyword>
<keyword evidence="7" id="KW-0067">ATP-binding</keyword>
<dbReference type="Proteomes" id="UP001497602">
    <property type="component" value="Unassembled WGS sequence"/>
</dbReference>
<dbReference type="PROSITE" id="PS50146">
    <property type="entry name" value="DAGK"/>
    <property type="match status" value="1"/>
</dbReference>
<evidence type="ECO:0000256" key="4">
    <source>
        <dbReference type="ARBA" id="ARBA00022723"/>
    </source>
</evidence>
<keyword evidence="11" id="KW-1208">Phospholipid metabolism</keyword>
<sequence>MEKTWFLIVNPNAGNGNFNKKWETIKKELKANNINYLSKKTNYYKEENELVQKAIEKGYKHFISVGGDGTLHHIVNGIMSQNYVHHSDITVAVIPIGTGNDWVKTYNISTKIAEAVNLIKKGTIIQQDVGFLQLTNTSCYFVNVAGIGYDGYVVNKLKKLKKLGSIAYLLSGIFGLLFYRNTPLSIVINNKKQQTKCLMVLFGICKYSAGGMQLTDYKDSTNGLFDITIAKNLNLIDLIKNLQKLYNGLITQHKKVTTLNTKKLLVTPTDFNTTTYIQADGELIGSGSVEVSIISNGIQFII</sequence>
<dbReference type="EC" id="2.7.1.107" evidence="14"/>
<keyword evidence="6 14" id="KW-0418">Kinase</keyword>
<dbReference type="Gene3D" id="3.40.50.10330">
    <property type="entry name" value="Probable inorganic polyphosphate/atp-NAD kinase, domain 1"/>
    <property type="match status" value="1"/>
</dbReference>
<evidence type="ECO:0000256" key="5">
    <source>
        <dbReference type="ARBA" id="ARBA00022741"/>
    </source>
</evidence>
<keyword evidence="2" id="KW-0444">Lipid biosynthesis</keyword>
<keyword evidence="15" id="KW-1185">Reference proteome</keyword>
<accession>A0ABM9PQ10</accession>
<keyword evidence="10" id="KW-0594">Phospholipid biosynthesis</keyword>
<evidence type="ECO:0000256" key="7">
    <source>
        <dbReference type="ARBA" id="ARBA00022840"/>
    </source>
</evidence>
<protein>
    <submittedName>
        <fullName evidence="14">Diacylglycerol kinase (ATP)</fullName>
        <ecNumber evidence="14">2.7.1.107</ecNumber>
    </submittedName>
</protein>
<gene>
    <name evidence="14" type="ORF">T190115A13A_50089</name>
</gene>
<dbReference type="NCBIfam" id="TIGR00147">
    <property type="entry name" value="YegS/Rv2252/BmrU family lipid kinase"/>
    <property type="match status" value="1"/>
</dbReference>
<dbReference type="InterPro" id="IPR050187">
    <property type="entry name" value="Lipid_Phosphate_FormReg"/>
</dbReference>
<reference evidence="14 15" key="1">
    <citation type="submission" date="2024-05" db="EMBL/GenBank/DDBJ databases">
        <authorList>
            <person name="Duchaud E."/>
        </authorList>
    </citation>
    <scope>NUCLEOTIDE SEQUENCE [LARGE SCALE GENOMIC DNA]</scope>
    <source>
        <strain evidence="14">Ena-SAMPLE-TAB-13-05-2024-13:56:06:370-140305</strain>
    </source>
</reference>
<keyword evidence="8" id="KW-0460">Magnesium</keyword>
<dbReference type="InterPro" id="IPR045540">
    <property type="entry name" value="YegS/DAGK_C"/>
</dbReference>
<keyword evidence="9" id="KW-0443">Lipid metabolism</keyword>
<dbReference type="Pfam" id="PF19279">
    <property type="entry name" value="YegS_C"/>
    <property type="match status" value="1"/>
</dbReference>
<comment type="caution">
    <text evidence="14">The sequence shown here is derived from an EMBL/GenBank/DDBJ whole genome shotgun (WGS) entry which is preliminary data.</text>
</comment>
<dbReference type="GO" id="GO:0004143">
    <property type="term" value="F:ATP-dependent diacylglycerol kinase activity"/>
    <property type="evidence" value="ECO:0007669"/>
    <property type="project" value="UniProtKB-EC"/>
</dbReference>
<feature type="domain" description="DAGKc" evidence="13">
    <location>
        <begin position="1"/>
        <end position="136"/>
    </location>
</feature>
<keyword evidence="12" id="KW-1133">Transmembrane helix</keyword>
<dbReference type="Gene3D" id="2.60.200.40">
    <property type="match status" value="1"/>
</dbReference>
<dbReference type="PANTHER" id="PTHR12358">
    <property type="entry name" value="SPHINGOSINE KINASE"/>
    <property type="match status" value="1"/>
</dbReference>
<evidence type="ECO:0000256" key="11">
    <source>
        <dbReference type="ARBA" id="ARBA00023264"/>
    </source>
</evidence>
<dbReference type="InterPro" id="IPR005218">
    <property type="entry name" value="Diacylglycerol/lipid_kinase"/>
</dbReference>
<keyword evidence="12" id="KW-0472">Membrane</keyword>
<keyword evidence="4" id="KW-0479">Metal-binding</keyword>
<feature type="transmembrane region" description="Helical" evidence="12">
    <location>
        <begin position="163"/>
        <end position="179"/>
    </location>
</feature>
<dbReference type="RefSeq" id="WP_348739448.1">
    <property type="nucleotide sequence ID" value="NZ_CAXJRC010000042.1"/>
</dbReference>
<keyword evidence="3 14" id="KW-0808">Transferase</keyword>
<evidence type="ECO:0000256" key="1">
    <source>
        <dbReference type="ARBA" id="ARBA00001946"/>
    </source>
</evidence>
<evidence type="ECO:0000256" key="3">
    <source>
        <dbReference type="ARBA" id="ARBA00022679"/>
    </source>
</evidence>
<name>A0ABM9PQ10_9FLAO</name>
<evidence type="ECO:0000256" key="8">
    <source>
        <dbReference type="ARBA" id="ARBA00022842"/>
    </source>
</evidence>
<dbReference type="PANTHER" id="PTHR12358:SF106">
    <property type="entry name" value="LIPID KINASE YEGS"/>
    <property type="match status" value="1"/>
</dbReference>
<dbReference type="InterPro" id="IPR017438">
    <property type="entry name" value="ATP-NAD_kinase_N"/>
</dbReference>
<dbReference type="SMART" id="SM00046">
    <property type="entry name" value="DAGKc"/>
    <property type="match status" value="1"/>
</dbReference>
<proteinExistence type="predicted"/>
<evidence type="ECO:0000313" key="14">
    <source>
        <dbReference type="EMBL" id="CAL2107847.1"/>
    </source>
</evidence>
<comment type="cofactor">
    <cofactor evidence="1">
        <name>Mg(2+)</name>
        <dbReference type="ChEBI" id="CHEBI:18420"/>
    </cofactor>
</comment>
<dbReference type="InterPro" id="IPR001206">
    <property type="entry name" value="Diacylglycerol_kinase_cat_dom"/>
</dbReference>
<dbReference type="SUPFAM" id="SSF111331">
    <property type="entry name" value="NAD kinase/diacylglycerol kinase-like"/>
    <property type="match status" value="1"/>
</dbReference>
<keyword evidence="12" id="KW-0812">Transmembrane</keyword>
<evidence type="ECO:0000256" key="9">
    <source>
        <dbReference type="ARBA" id="ARBA00023098"/>
    </source>
</evidence>
<evidence type="ECO:0000256" key="10">
    <source>
        <dbReference type="ARBA" id="ARBA00023209"/>
    </source>
</evidence>
<dbReference type="EMBL" id="CAXJRC010000042">
    <property type="protein sequence ID" value="CAL2107847.1"/>
    <property type="molecule type" value="Genomic_DNA"/>
</dbReference>
<evidence type="ECO:0000259" key="13">
    <source>
        <dbReference type="PROSITE" id="PS50146"/>
    </source>
</evidence>
<evidence type="ECO:0000313" key="15">
    <source>
        <dbReference type="Proteomes" id="UP001497602"/>
    </source>
</evidence>
<dbReference type="InterPro" id="IPR016064">
    <property type="entry name" value="NAD/diacylglycerol_kinase_sf"/>
</dbReference>
<organism evidence="14 15">
    <name type="scientific">Tenacibaculum vairaonense</name>
    <dbReference type="NCBI Taxonomy" id="3137860"/>
    <lineage>
        <taxon>Bacteria</taxon>
        <taxon>Pseudomonadati</taxon>
        <taxon>Bacteroidota</taxon>
        <taxon>Flavobacteriia</taxon>
        <taxon>Flavobacteriales</taxon>
        <taxon>Flavobacteriaceae</taxon>
        <taxon>Tenacibaculum</taxon>
    </lineage>
</organism>
<dbReference type="Pfam" id="PF00781">
    <property type="entry name" value="DAGK_cat"/>
    <property type="match status" value="1"/>
</dbReference>
<evidence type="ECO:0000256" key="6">
    <source>
        <dbReference type="ARBA" id="ARBA00022777"/>
    </source>
</evidence>
<evidence type="ECO:0000256" key="2">
    <source>
        <dbReference type="ARBA" id="ARBA00022516"/>
    </source>
</evidence>
<evidence type="ECO:0000256" key="12">
    <source>
        <dbReference type="SAM" id="Phobius"/>
    </source>
</evidence>